<gene>
    <name evidence="2" type="ORF">CR513_32396</name>
</gene>
<comment type="caution">
    <text evidence="2">The sequence shown here is derived from an EMBL/GenBank/DDBJ whole genome shotgun (WGS) entry which is preliminary data.</text>
</comment>
<dbReference type="AlphaFoldDB" id="A0A371G6U9"/>
<keyword evidence="3" id="KW-1185">Reference proteome</keyword>
<keyword evidence="1" id="KW-0175">Coiled coil</keyword>
<dbReference type="Proteomes" id="UP000257109">
    <property type="component" value="Unassembled WGS sequence"/>
</dbReference>
<name>A0A371G6U9_MUCPR</name>
<proteinExistence type="predicted"/>
<evidence type="ECO:0000313" key="2">
    <source>
        <dbReference type="EMBL" id="RDX86289.1"/>
    </source>
</evidence>
<dbReference type="OrthoDB" id="1459749at2759"/>
<organism evidence="2 3">
    <name type="scientific">Mucuna pruriens</name>
    <name type="common">Velvet bean</name>
    <name type="synonym">Dolichos pruriens</name>
    <dbReference type="NCBI Taxonomy" id="157652"/>
    <lineage>
        <taxon>Eukaryota</taxon>
        <taxon>Viridiplantae</taxon>
        <taxon>Streptophyta</taxon>
        <taxon>Embryophyta</taxon>
        <taxon>Tracheophyta</taxon>
        <taxon>Spermatophyta</taxon>
        <taxon>Magnoliopsida</taxon>
        <taxon>eudicotyledons</taxon>
        <taxon>Gunneridae</taxon>
        <taxon>Pentapetalae</taxon>
        <taxon>rosids</taxon>
        <taxon>fabids</taxon>
        <taxon>Fabales</taxon>
        <taxon>Fabaceae</taxon>
        <taxon>Papilionoideae</taxon>
        <taxon>50 kb inversion clade</taxon>
        <taxon>NPAAA clade</taxon>
        <taxon>indigoferoid/millettioid clade</taxon>
        <taxon>Phaseoleae</taxon>
        <taxon>Mucuna</taxon>
    </lineage>
</organism>
<protein>
    <submittedName>
        <fullName evidence="2">Uncharacterized protein</fullName>
    </submittedName>
</protein>
<dbReference type="EMBL" id="QJKJ01006556">
    <property type="protein sequence ID" value="RDX86289.1"/>
    <property type="molecule type" value="Genomic_DNA"/>
</dbReference>
<feature type="non-terminal residue" evidence="2">
    <location>
        <position position="1"/>
    </location>
</feature>
<sequence>MFRENLEIMKSRSQAKLIEERKRAEDLEEQAQIIIGELRAEIVTWKGQFLAWLANQAIADIPKVLAKAEGMVNPLETPVEIYQFFEFCRKMYEEMKKLSSAP</sequence>
<reference evidence="2" key="1">
    <citation type="submission" date="2018-05" db="EMBL/GenBank/DDBJ databases">
        <title>Draft genome of Mucuna pruriens seed.</title>
        <authorList>
            <person name="Nnadi N.E."/>
            <person name="Vos R."/>
            <person name="Hasami M.H."/>
            <person name="Devisetty U.K."/>
            <person name="Aguiy J.C."/>
        </authorList>
    </citation>
    <scope>NUCLEOTIDE SEQUENCE [LARGE SCALE GENOMIC DNA]</scope>
    <source>
        <strain evidence="2">JCA_2017</strain>
    </source>
</reference>
<evidence type="ECO:0000256" key="1">
    <source>
        <dbReference type="SAM" id="Coils"/>
    </source>
</evidence>
<accession>A0A371G6U9</accession>
<evidence type="ECO:0000313" key="3">
    <source>
        <dbReference type="Proteomes" id="UP000257109"/>
    </source>
</evidence>
<feature type="coiled-coil region" evidence="1">
    <location>
        <begin position="10"/>
        <end position="41"/>
    </location>
</feature>